<dbReference type="PANTHER" id="PTHR43278">
    <property type="entry name" value="NAD(P)H-DEPENDENT FMN-CONTAINING OXIDOREDUCTASE YWQN-RELATED"/>
    <property type="match status" value="1"/>
</dbReference>
<reference evidence="4" key="1">
    <citation type="submission" date="2020-08" db="EMBL/GenBank/DDBJ databases">
        <authorList>
            <person name="Liu C."/>
            <person name="Sun Q."/>
        </authorList>
    </citation>
    <scope>NUCLEOTIDE SEQUENCE</scope>
    <source>
        <strain evidence="4">BX16</strain>
    </source>
</reference>
<dbReference type="GO" id="GO:0016491">
    <property type="term" value="F:oxidoreductase activity"/>
    <property type="evidence" value="ECO:0007669"/>
    <property type="project" value="InterPro"/>
</dbReference>
<evidence type="ECO:0000313" key="4">
    <source>
        <dbReference type="EMBL" id="MBC5999803.1"/>
    </source>
</evidence>
<keyword evidence="2" id="KW-0288">FMN</keyword>
<keyword evidence="5" id="KW-1185">Reference proteome</keyword>
<name>A0A923NBL1_9FIRM</name>
<dbReference type="RefSeq" id="WP_249287183.1">
    <property type="nucleotide sequence ID" value="NZ_JACRWC010000095.1"/>
</dbReference>
<evidence type="ECO:0000259" key="3">
    <source>
        <dbReference type="Pfam" id="PF03358"/>
    </source>
</evidence>
<dbReference type="SUPFAM" id="SSF52218">
    <property type="entry name" value="Flavoproteins"/>
    <property type="match status" value="1"/>
</dbReference>
<gene>
    <name evidence="4" type="ORF">H8876_07295</name>
</gene>
<proteinExistence type="predicted"/>
<dbReference type="AlphaFoldDB" id="A0A923NBL1"/>
<evidence type="ECO:0000256" key="1">
    <source>
        <dbReference type="ARBA" id="ARBA00022630"/>
    </source>
</evidence>
<accession>A0A923NBL1</accession>
<protein>
    <submittedName>
        <fullName evidence="4">Flavodoxin family protein</fullName>
    </submittedName>
</protein>
<evidence type="ECO:0000256" key="2">
    <source>
        <dbReference type="ARBA" id="ARBA00022643"/>
    </source>
</evidence>
<evidence type="ECO:0000313" key="5">
    <source>
        <dbReference type="Proteomes" id="UP000644115"/>
    </source>
</evidence>
<organism evidence="4 5">
    <name type="scientific">Lentihominibacter faecis</name>
    <dbReference type="NCBI Taxonomy" id="2764712"/>
    <lineage>
        <taxon>Bacteria</taxon>
        <taxon>Bacillati</taxon>
        <taxon>Bacillota</taxon>
        <taxon>Clostridia</taxon>
        <taxon>Peptostreptococcales</taxon>
        <taxon>Anaerovoracaceae</taxon>
        <taxon>Lentihominibacter</taxon>
    </lineage>
</organism>
<dbReference type="Proteomes" id="UP000644115">
    <property type="component" value="Unassembled WGS sequence"/>
</dbReference>
<feature type="domain" description="NADPH-dependent FMN reductase-like" evidence="3">
    <location>
        <begin position="1"/>
        <end position="152"/>
    </location>
</feature>
<dbReference type="EMBL" id="JACRWC010000095">
    <property type="protein sequence ID" value="MBC5999803.1"/>
    <property type="molecule type" value="Genomic_DNA"/>
</dbReference>
<comment type="caution">
    <text evidence="4">The sequence shown here is derived from an EMBL/GenBank/DDBJ whole genome shotgun (WGS) entry which is preliminary data.</text>
</comment>
<keyword evidence="1" id="KW-0285">Flavoprotein</keyword>
<dbReference type="InterPro" id="IPR051796">
    <property type="entry name" value="ISF_SsuE-like"/>
</dbReference>
<dbReference type="PANTHER" id="PTHR43278:SF4">
    <property type="entry name" value="NAD(P)H-DEPENDENT FMN-CONTAINING OXIDOREDUCTASE YWQN-RELATED"/>
    <property type="match status" value="1"/>
</dbReference>
<sequence>MKVLLINGSPHQYGCTYTALKEVADSLNRNDVATEIYHIGAAPIRGCVGCGSCFATGKCVFDNDGVNEISRRLVEFDGIVVGSPVYYAGASGQLCCFLDRLFYSNYRSGKMDGKIAAAVVSCRRGGASTAFDRINKYFMINKMTVATSQYWNQVHGNSPEEVKQDEEGMQTMRTLGESIAYSIRNKDAGLRERVKQPEYERPVMTNFIRKE</sequence>
<dbReference type="Gene3D" id="3.40.50.360">
    <property type="match status" value="1"/>
</dbReference>
<dbReference type="InterPro" id="IPR029039">
    <property type="entry name" value="Flavoprotein-like_sf"/>
</dbReference>
<dbReference type="InterPro" id="IPR005025">
    <property type="entry name" value="FMN_Rdtase-like_dom"/>
</dbReference>
<dbReference type="Pfam" id="PF03358">
    <property type="entry name" value="FMN_red"/>
    <property type="match status" value="1"/>
</dbReference>